<dbReference type="CDD" id="cd07185">
    <property type="entry name" value="OmpA_C-like"/>
    <property type="match status" value="1"/>
</dbReference>
<dbReference type="EMBL" id="JBHSOG010000023">
    <property type="protein sequence ID" value="MFC5768963.1"/>
    <property type="molecule type" value="Genomic_DNA"/>
</dbReference>
<dbReference type="SUPFAM" id="SSF103088">
    <property type="entry name" value="OmpA-like"/>
    <property type="match status" value="1"/>
</dbReference>
<comment type="caution">
    <text evidence="11">The sequence shown here is derived from an EMBL/GenBank/DDBJ whole genome shotgun (WGS) entry which is preliminary data.</text>
</comment>
<keyword evidence="6 7" id="KW-0472">Membrane</keyword>
<evidence type="ECO:0000256" key="2">
    <source>
        <dbReference type="ARBA" id="ARBA00008914"/>
    </source>
</evidence>
<organism evidence="11 12">
    <name type="scientific">Thauera sinica</name>
    <dbReference type="NCBI Taxonomy" id="2665146"/>
    <lineage>
        <taxon>Bacteria</taxon>
        <taxon>Pseudomonadati</taxon>
        <taxon>Pseudomonadota</taxon>
        <taxon>Betaproteobacteria</taxon>
        <taxon>Rhodocyclales</taxon>
        <taxon>Zoogloeaceae</taxon>
        <taxon>Thauera</taxon>
    </lineage>
</organism>
<dbReference type="InterPro" id="IPR036737">
    <property type="entry name" value="OmpA-like_sf"/>
</dbReference>
<dbReference type="RefSeq" id="WP_096446132.1">
    <property type="nucleotide sequence ID" value="NZ_JBHSOG010000023.1"/>
</dbReference>
<keyword evidence="11" id="KW-0282">Flagellum</keyword>
<protein>
    <submittedName>
        <fullName evidence="11">Flagellar motor protein MotD</fullName>
    </submittedName>
</protein>
<dbReference type="InterPro" id="IPR025713">
    <property type="entry name" value="MotB-like_N_dom"/>
</dbReference>
<evidence type="ECO:0000256" key="4">
    <source>
        <dbReference type="ARBA" id="ARBA00022692"/>
    </source>
</evidence>
<feature type="compositionally biased region" description="Low complexity" evidence="8">
    <location>
        <begin position="258"/>
        <end position="268"/>
    </location>
</feature>
<dbReference type="Pfam" id="PF00691">
    <property type="entry name" value="OmpA"/>
    <property type="match status" value="1"/>
</dbReference>
<evidence type="ECO:0000313" key="12">
    <source>
        <dbReference type="Proteomes" id="UP001595974"/>
    </source>
</evidence>
<dbReference type="InterPro" id="IPR006665">
    <property type="entry name" value="OmpA-like"/>
</dbReference>
<accession>A0ABW1APE1</accession>
<feature type="domain" description="OmpA-like" evidence="10">
    <location>
        <begin position="126"/>
        <end position="247"/>
    </location>
</feature>
<name>A0ABW1APE1_9RHOO</name>
<keyword evidence="5 9" id="KW-1133">Transmembrane helix</keyword>
<feature type="region of interest" description="Disordered" evidence="8">
    <location>
        <begin position="247"/>
        <end position="294"/>
    </location>
</feature>
<evidence type="ECO:0000256" key="7">
    <source>
        <dbReference type="PROSITE-ProRule" id="PRU00473"/>
    </source>
</evidence>
<keyword evidence="4 9" id="KW-0812">Transmembrane</keyword>
<keyword evidence="3" id="KW-1003">Cell membrane</keyword>
<dbReference type="Gene3D" id="3.30.1330.60">
    <property type="entry name" value="OmpA-like domain"/>
    <property type="match status" value="1"/>
</dbReference>
<keyword evidence="11" id="KW-0966">Cell projection</keyword>
<evidence type="ECO:0000256" key="6">
    <source>
        <dbReference type="ARBA" id="ARBA00023136"/>
    </source>
</evidence>
<evidence type="ECO:0000313" key="11">
    <source>
        <dbReference type="EMBL" id="MFC5768963.1"/>
    </source>
</evidence>
<keyword evidence="12" id="KW-1185">Reference proteome</keyword>
<evidence type="ECO:0000256" key="3">
    <source>
        <dbReference type="ARBA" id="ARBA00022475"/>
    </source>
</evidence>
<sequence>MVRRDRRERRKDVEQDNHERWLVSYADFITLLFAFFVVMYSLSSVNEGKYRVLSDSMVQAFRNINLNDSGQQIVVQPITMAPATPSTPEQEAQRRDNAQRLRSMADEIRRVLSPLTRDGQVNVSEGAFGISVEINASLLFAPAEAVLGADAAAALRSVGQVLAPASFPITVEGHTDNRPISTVRFPSNWELSAMRAASVVRLFIETGVSPDRLTATGYADQRPVALNGTEEGRARNRRVTILIESRTADAAPGAPGQIAPDDPISAILPPAPAPAPAEPATGPAPDAAAATAPQ</sequence>
<evidence type="ECO:0000259" key="10">
    <source>
        <dbReference type="PROSITE" id="PS51123"/>
    </source>
</evidence>
<evidence type="ECO:0000256" key="8">
    <source>
        <dbReference type="SAM" id="MobiDB-lite"/>
    </source>
</evidence>
<dbReference type="InterPro" id="IPR050330">
    <property type="entry name" value="Bact_OuterMem_StrucFunc"/>
</dbReference>
<feature type="transmembrane region" description="Helical" evidence="9">
    <location>
        <begin position="21"/>
        <end position="42"/>
    </location>
</feature>
<dbReference type="Proteomes" id="UP001595974">
    <property type="component" value="Unassembled WGS sequence"/>
</dbReference>
<evidence type="ECO:0000256" key="1">
    <source>
        <dbReference type="ARBA" id="ARBA00004162"/>
    </source>
</evidence>
<evidence type="ECO:0000256" key="9">
    <source>
        <dbReference type="SAM" id="Phobius"/>
    </source>
</evidence>
<dbReference type="NCBIfam" id="NF006541">
    <property type="entry name" value="PRK09038.1"/>
    <property type="match status" value="1"/>
</dbReference>
<feature type="compositionally biased region" description="Low complexity" evidence="8">
    <location>
        <begin position="278"/>
        <end position="294"/>
    </location>
</feature>
<comment type="similarity">
    <text evidence="2">Belongs to the MotB family.</text>
</comment>
<evidence type="ECO:0000256" key="5">
    <source>
        <dbReference type="ARBA" id="ARBA00022989"/>
    </source>
</evidence>
<reference evidence="12" key="1">
    <citation type="journal article" date="2019" name="Int. J. Syst. Evol. Microbiol.">
        <title>The Global Catalogue of Microorganisms (GCM) 10K type strain sequencing project: providing services to taxonomists for standard genome sequencing and annotation.</title>
        <authorList>
            <consortium name="The Broad Institute Genomics Platform"/>
            <consortium name="The Broad Institute Genome Sequencing Center for Infectious Disease"/>
            <person name="Wu L."/>
            <person name="Ma J."/>
        </authorList>
    </citation>
    <scope>NUCLEOTIDE SEQUENCE [LARGE SCALE GENOMIC DNA]</scope>
    <source>
        <strain evidence="12">SHR3</strain>
    </source>
</reference>
<dbReference type="Pfam" id="PF13677">
    <property type="entry name" value="MotB_plug"/>
    <property type="match status" value="1"/>
</dbReference>
<dbReference type="PANTHER" id="PTHR30329:SF20">
    <property type="entry name" value="EXPORTED PROTEIN"/>
    <property type="match status" value="1"/>
</dbReference>
<dbReference type="PANTHER" id="PTHR30329">
    <property type="entry name" value="STATOR ELEMENT OF FLAGELLAR MOTOR COMPLEX"/>
    <property type="match status" value="1"/>
</dbReference>
<dbReference type="PROSITE" id="PS51123">
    <property type="entry name" value="OMPA_2"/>
    <property type="match status" value="1"/>
</dbReference>
<comment type="subcellular location">
    <subcellularLocation>
        <location evidence="1">Cell membrane</location>
        <topology evidence="1">Single-pass membrane protein</topology>
    </subcellularLocation>
</comment>
<keyword evidence="11" id="KW-0969">Cilium</keyword>
<proteinExistence type="inferred from homology"/>
<gene>
    <name evidence="11" type="primary">motD</name>
    <name evidence="11" type="ORF">ACFPTN_06225</name>
</gene>